<feature type="domain" description="NIF system FeS cluster assembly NifU C-terminal" evidence="1">
    <location>
        <begin position="27"/>
        <end position="81"/>
    </location>
</feature>
<name>A0A1S8AWN3_9EURY</name>
<gene>
    <name evidence="2" type="ORF">A6E15_08815</name>
</gene>
<dbReference type="OrthoDB" id="270036at2157"/>
<dbReference type="EMBL" id="LWLN01000001">
    <property type="protein sequence ID" value="OLZ41082.1"/>
    <property type="molecule type" value="Genomic_DNA"/>
</dbReference>
<protein>
    <recommendedName>
        <fullName evidence="1">NIF system FeS cluster assembly NifU C-terminal domain-containing protein</fullName>
    </recommendedName>
</protein>
<dbReference type="InterPro" id="IPR001075">
    <property type="entry name" value="NIF_FeS_clus_asmbl_NifU_C"/>
</dbReference>
<sequence>MSESESAQSPADAVREDVALFLRRNFPQIEAHGGESAITEVDLEAGRVSIALTGACSGCGVSSMTTQAIQQRLPAEIDAIDYVDVSTGFDGMAGGSSGRDVPDDVPF</sequence>
<dbReference type="GO" id="GO:0016226">
    <property type="term" value="P:iron-sulfur cluster assembly"/>
    <property type="evidence" value="ECO:0007669"/>
    <property type="project" value="InterPro"/>
</dbReference>
<dbReference type="GO" id="GO:0051536">
    <property type="term" value="F:iron-sulfur cluster binding"/>
    <property type="evidence" value="ECO:0007669"/>
    <property type="project" value="InterPro"/>
</dbReference>
<dbReference type="InterPro" id="IPR034904">
    <property type="entry name" value="FSCA_dom_sf"/>
</dbReference>
<evidence type="ECO:0000313" key="2">
    <source>
        <dbReference type="EMBL" id="OLZ41082.1"/>
    </source>
</evidence>
<dbReference type="Proteomes" id="UP000189370">
    <property type="component" value="Unassembled WGS sequence"/>
</dbReference>
<keyword evidence="3" id="KW-1185">Reference proteome</keyword>
<dbReference type="SUPFAM" id="SSF117916">
    <property type="entry name" value="Fe-S cluster assembly (FSCA) domain-like"/>
    <property type="match status" value="1"/>
</dbReference>
<dbReference type="AlphaFoldDB" id="A0A1S8AWN3"/>
<dbReference type="Pfam" id="PF01106">
    <property type="entry name" value="NifU"/>
    <property type="match status" value="1"/>
</dbReference>
<proteinExistence type="predicted"/>
<evidence type="ECO:0000313" key="3">
    <source>
        <dbReference type="Proteomes" id="UP000189370"/>
    </source>
</evidence>
<dbReference type="Gene3D" id="3.30.300.130">
    <property type="entry name" value="Fe-S cluster assembly (FSCA)"/>
    <property type="match status" value="1"/>
</dbReference>
<organism evidence="2 3">
    <name type="scientific">Natrinema saccharevitans</name>
    <dbReference type="NCBI Taxonomy" id="301967"/>
    <lineage>
        <taxon>Archaea</taxon>
        <taxon>Methanobacteriati</taxon>
        <taxon>Methanobacteriota</taxon>
        <taxon>Stenosarchaea group</taxon>
        <taxon>Halobacteria</taxon>
        <taxon>Halobacteriales</taxon>
        <taxon>Natrialbaceae</taxon>
        <taxon>Natrinema</taxon>
    </lineage>
</organism>
<dbReference type="RefSeq" id="WP_076145608.1">
    <property type="nucleotide sequence ID" value="NZ_LWLN01000001.1"/>
</dbReference>
<dbReference type="STRING" id="301967.A6E15_08815"/>
<accession>A0A1S8AWN3</accession>
<reference evidence="3" key="1">
    <citation type="submission" date="2016-04" db="EMBL/GenBank/DDBJ databases">
        <authorList>
            <person name="Chen S.-C."/>
            <person name="Lai M.-C."/>
        </authorList>
    </citation>
    <scope>NUCLEOTIDE SEQUENCE [LARGE SCALE GENOMIC DNA]</scope>
    <source>
        <strain evidence="3">AB14</strain>
    </source>
</reference>
<dbReference type="GO" id="GO:0005506">
    <property type="term" value="F:iron ion binding"/>
    <property type="evidence" value="ECO:0007669"/>
    <property type="project" value="InterPro"/>
</dbReference>
<evidence type="ECO:0000259" key="1">
    <source>
        <dbReference type="Pfam" id="PF01106"/>
    </source>
</evidence>
<comment type="caution">
    <text evidence="2">The sequence shown here is derived from an EMBL/GenBank/DDBJ whole genome shotgun (WGS) entry which is preliminary data.</text>
</comment>